<evidence type="ECO:0000313" key="2">
    <source>
        <dbReference type="Proteomes" id="UP000193862"/>
    </source>
</evidence>
<dbReference type="AlphaFoldDB" id="A0A1Y5SBE2"/>
<accession>A0A1Y5SBE2</accession>
<name>A0A1Y5SBE2_9RHOB</name>
<gene>
    <name evidence="1" type="ORF">AQS8620_01318</name>
</gene>
<sequence length="165" mass="17687">MLDAADQVPSHALHDEAVAEMTRAGALCPEIADALGITVRRVQSIRQRLRAAGVDLPYVRGHSGGRPAKTARNSSVERAYLRGDLIRKIARDHGISIAVVGKIIKRAVDAGRLTRRNAPADQVAEALSQYDPAFRAWLAEQASGGIAVLDVLLACAVDAWFEEVG</sequence>
<keyword evidence="2" id="KW-1185">Reference proteome</keyword>
<evidence type="ECO:0000313" key="1">
    <source>
        <dbReference type="EMBL" id="SLN36766.1"/>
    </source>
</evidence>
<dbReference type="Proteomes" id="UP000193862">
    <property type="component" value="Unassembled WGS sequence"/>
</dbReference>
<protein>
    <submittedName>
        <fullName evidence="1">Uncharacterized protein</fullName>
    </submittedName>
</protein>
<organism evidence="1 2">
    <name type="scientific">Aquimixticola soesokkakensis</name>
    <dbReference type="NCBI Taxonomy" id="1519096"/>
    <lineage>
        <taxon>Bacteria</taxon>
        <taxon>Pseudomonadati</taxon>
        <taxon>Pseudomonadota</taxon>
        <taxon>Alphaproteobacteria</taxon>
        <taxon>Rhodobacterales</taxon>
        <taxon>Paracoccaceae</taxon>
        <taxon>Aquimixticola</taxon>
    </lineage>
</organism>
<dbReference type="EMBL" id="FWFS01000004">
    <property type="protein sequence ID" value="SLN36766.1"/>
    <property type="molecule type" value="Genomic_DNA"/>
</dbReference>
<dbReference type="RefSeq" id="WP_085836041.1">
    <property type="nucleotide sequence ID" value="NZ_FWFS01000004.1"/>
</dbReference>
<reference evidence="1 2" key="1">
    <citation type="submission" date="2017-03" db="EMBL/GenBank/DDBJ databases">
        <authorList>
            <person name="Afonso C.L."/>
            <person name="Miller P.J."/>
            <person name="Scott M.A."/>
            <person name="Spackman E."/>
            <person name="Goraichik I."/>
            <person name="Dimitrov K.M."/>
            <person name="Suarez D.L."/>
            <person name="Swayne D.E."/>
        </authorList>
    </citation>
    <scope>NUCLEOTIDE SEQUENCE [LARGE SCALE GENOMIC DNA]</scope>
    <source>
        <strain evidence="1 2">CECT 8620</strain>
    </source>
</reference>
<proteinExistence type="predicted"/>